<name>A0ABU5HDD1_9BACT</name>
<organism evidence="5 6">
    <name type="scientific">Hyalangium rubrum</name>
    <dbReference type="NCBI Taxonomy" id="3103134"/>
    <lineage>
        <taxon>Bacteria</taxon>
        <taxon>Pseudomonadati</taxon>
        <taxon>Myxococcota</taxon>
        <taxon>Myxococcia</taxon>
        <taxon>Myxococcales</taxon>
        <taxon>Cystobacterineae</taxon>
        <taxon>Archangiaceae</taxon>
        <taxon>Hyalangium</taxon>
    </lineage>
</organism>
<evidence type="ECO:0000256" key="2">
    <source>
        <dbReference type="ARBA" id="ARBA00022525"/>
    </source>
</evidence>
<feature type="domain" description="Pre-toxin TG" evidence="4">
    <location>
        <begin position="237"/>
        <end position="288"/>
    </location>
</feature>
<dbReference type="InterPro" id="IPR027797">
    <property type="entry name" value="PT-TG_dom"/>
</dbReference>
<evidence type="ECO:0000256" key="3">
    <source>
        <dbReference type="SAM" id="SignalP"/>
    </source>
</evidence>
<evidence type="ECO:0000313" key="6">
    <source>
        <dbReference type="Proteomes" id="UP001291309"/>
    </source>
</evidence>
<dbReference type="RefSeq" id="WP_321549985.1">
    <property type="nucleotide sequence ID" value="NZ_JAXIVS010000014.1"/>
</dbReference>
<feature type="chain" id="PRO_5046354571" evidence="3">
    <location>
        <begin position="23"/>
        <end position="554"/>
    </location>
</feature>
<dbReference type="PROSITE" id="PS51257">
    <property type="entry name" value="PROKAR_LIPOPROTEIN"/>
    <property type="match status" value="1"/>
</dbReference>
<dbReference type="Proteomes" id="UP001291309">
    <property type="component" value="Unassembled WGS sequence"/>
</dbReference>
<feature type="signal peptide" evidence="3">
    <location>
        <begin position="1"/>
        <end position="22"/>
    </location>
</feature>
<protein>
    <submittedName>
        <fullName evidence="5">Pre-toxin TG domain-containing protein</fullName>
    </submittedName>
</protein>
<reference evidence="5 6" key="1">
    <citation type="submission" date="2023-12" db="EMBL/GenBank/DDBJ databases">
        <title>the genome sequence of Hyalangium sp. s54d21.</title>
        <authorList>
            <person name="Zhang X."/>
        </authorList>
    </citation>
    <scope>NUCLEOTIDE SEQUENCE [LARGE SCALE GENOMIC DNA]</scope>
    <source>
        <strain evidence="6">s54d21</strain>
    </source>
</reference>
<keyword evidence="6" id="KW-1185">Reference proteome</keyword>
<comment type="subcellular location">
    <subcellularLocation>
        <location evidence="1">Secreted</location>
    </subcellularLocation>
</comment>
<dbReference type="Pfam" id="PF14449">
    <property type="entry name" value="PT-TG"/>
    <property type="match status" value="1"/>
</dbReference>
<evidence type="ECO:0000256" key="1">
    <source>
        <dbReference type="ARBA" id="ARBA00004613"/>
    </source>
</evidence>
<proteinExistence type="predicted"/>
<dbReference type="EMBL" id="JAXIVS010000014">
    <property type="protein sequence ID" value="MDY7231271.1"/>
    <property type="molecule type" value="Genomic_DNA"/>
</dbReference>
<keyword evidence="2" id="KW-0964">Secreted</keyword>
<sequence>MTWRLPWAVLGVALLLSGCASAPRPVSAWEGSGGGGGLPVVWGSAEPSALGRYMAFIVRKEGELRRPGLSVEERRRGFRVVAEMMVWQHGKDEAALSRTEPEVLYRQLEAAQAERDAEEEARIAAVEAKLEEFLEWGNRRWARSSVRFRKVGREYLLTEHPLRRQSEDALTAAVLDWAFTHTQDPDFPRKSPNEVAVYLLARRSELATAIELGQQARPHLDYTPRSEEPEATAEELVVEVLVGFIPAVGEAADIQGALVGYSVTGRKLSPGEQLLAAVAVLVPFVSGGVLSGAEEVGRAALLTGRGLEEVRVLQRVASHLSPQEAAEVERMLRAASKGEPLAEAEVEFLRRIARKLEQPLSEAAETLRQGGRVPFLGVRTGEGGGRLVPGEPAHMAQCWVDYQFRHPSRYPRFAYAPAEEWKRLYRTILQNKEAGTAFEQGVLSARGYEKNRALMMPPLESTVRGFIPDAVQGAPGELVWGRAYRFVEVKARGKLDLGGNLKAMLEYVKEYGGQVELWVRSARHPEGATRLSKPLQISLEELRSAGKAVILYHP</sequence>
<keyword evidence="3" id="KW-0732">Signal</keyword>
<evidence type="ECO:0000259" key="4">
    <source>
        <dbReference type="Pfam" id="PF14449"/>
    </source>
</evidence>
<evidence type="ECO:0000313" key="5">
    <source>
        <dbReference type="EMBL" id="MDY7231271.1"/>
    </source>
</evidence>
<gene>
    <name evidence="5" type="ORF">SYV04_33080</name>
</gene>
<comment type="caution">
    <text evidence="5">The sequence shown here is derived from an EMBL/GenBank/DDBJ whole genome shotgun (WGS) entry which is preliminary data.</text>
</comment>
<accession>A0ABU5HDD1</accession>